<sequence>MVADRAHVRCRERNTTALLDRLSLSIVRLATTTTCLSRRTVKLQVELGHFAGDVARGLGCISHAVDLIDTSQAARGIGDTPQDFEEISNVSSVSASDARILRSSSARQGSGDQPGLGHGGRSRRRL</sequence>
<accession>A0AAV7T7G6</accession>
<dbReference type="AlphaFoldDB" id="A0AAV7T7G6"/>
<feature type="region of interest" description="Disordered" evidence="1">
    <location>
        <begin position="88"/>
        <end position="126"/>
    </location>
</feature>
<gene>
    <name evidence="2" type="ORF">NDU88_004054</name>
</gene>
<evidence type="ECO:0000313" key="3">
    <source>
        <dbReference type="Proteomes" id="UP001066276"/>
    </source>
</evidence>
<proteinExistence type="predicted"/>
<name>A0AAV7T7G6_PLEWA</name>
<dbReference type="Proteomes" id="UP001066276">
    <property type="component" value="Chromosome 4_1"/>
</dbReference>
<comment type="caution">
    <text evidence="2">The sequence shown here is derived from an EMBL/GenBank/DDBJ whole genome shotgun (WGS) entry which is preliminary data.</text>
</comment>
<feature type="compositionally biased region" description="Polar residues" evidence="1">
    <location>
        <begin position="102"/>
        <end position="111"/>
    </location>
</feature>
<dbReference type="EMBL" id="JANPWB010000007">
    <property type="protein sequence ID" value="KAJ1172206.1"/>
    <property type="molecule type" value="Genomic_DNA"/>
</dbReference>
<organism evidence="2 3">
    <name type="scientific">Pleurodeles waltl</name>
    <name type="common">Iberian ribbed newt</name>
    <dbReference type="NCBI Taxonomy" id="8319"/>
    <lineage>
        <taxon>Eukaryota</taxon>
        <taxon>Metazoa</taxon>
        <taxon>Chordata</taxon>
        <taxon>Craniata</taxon>
        <taxon>Vertebrata</taxon>
        <taxon>Euteleostomi</taxon>
        <taxon>Amphibia</taxon>
        <taxon>Batrachia</taxon>
        <taxon>Caudata</taxon>
        <taxon>Salamandroidea</taxon>
        <taxon>Salamandridae</taxon>
        <taxon>Pleurodelinae</taxon>
        <taxon>Pleurodeles</taxon>
    </lineage>
</organism>
<reference evidence="2" key="1">
    <citation type="journal article" date="2022" name="bioRxiv">
        <title>Sequencing and chromosome-scale assembly of the giantPleurodeles waltlgenome.</title>
        <authorList>
            <person name="Brown T."/>
            <person name="Elewa A."/>
            <person name="Iarovenko S."/>
            <person name="Subramanian E."/>
            <person name="Araus A.J."/>
            <person name="Petzold A."/>
            <person name="Susuki M."/>
            <person name="Suzuki K.-i.T."/>
            <person name="Hayashi T."/>
            <person name="Toyoda A."/>
            <person name="Oliveira C."/>
            <person name="Osipova E."/>
            <person name="Leigh N.D."/>
            <person name="Simon A."/>
            <person name="Yun M.H."/>
        </authorList>
    </citation>
    <scope>NUCLEOTIDE SEQUENCE</scope>
    <source>
        <strain evidence="2">20211129_DDA</strain>
        <tissue evidence="2">Liver</tissue>
    </source>
</reference>
<evidence type="ECO:0000313" key="2">
    <source>
        <dbReference type="EMBL" id="KAJ1172206.1"/>
    </source>
</evidence>
<keyword evidence="3" id="KW-1185">Reference proteome</keyword>
<protein>
    <submittedName>
        <fullName evidence="2">Uncharacterized protein</fullName>
    </submittedName>
</protein>
<evidence type="ECO:0000256" key="1">
    <source>
        <dbReference type="SAM" id="MobiDB-lite"/>
    </source>
</evidence>